<feature type="DNA-binding region" description="H-T-H motif" evidence="4">
    <location>
        <begin position="56"/>
        <end position="75"/>
    </location>
</feature>
<keyword evidence="2 4" id="KW-0238">DNA-binding</keyword>
<dbReference type="PANTHER" id="PTHR30055:SF234">
    <property type="entry name" value="HTH-TYPE TRANSCRIPTIONAL REGULATOR BETI"/>
    <property type="match status" value="1"/>
</dbReference>
<evidence type="ECO:0000256" key="4">
    <source>
        <dbReference type="PROSITE-ProRule" id="PRU00335"/>
    </source>
</evidence>
<evidence type="ECO:0000256" key="3">
    <source>
        <dbReference type="ARBA" id="ARBA00023163"/>
    </source>
</evidence>
<proteinExistence type="predicted"/>
<protein>
    <submittedName>
        <fullName evidence="6">TetR Family Transcriptional Regulator</fullName>
    </submittedName>
</protein>
<keyword evidence="3" id="KW-0804">Transcription</keyword>
<feature type="domain" description="HTH tetR-type" evidence="5">
    <location>
        <begin position="33"/>
        <end position="93"/>
    </location>
</feature>
<dbReference type="Gene3D" id="1.10.357.10">
    <property type="entry name" value="Tetracycline Repressor, domain 2"/>
    <property type="match status" value="1"/>
</dbReference>
<dbReference type="Gene3D" id="1.10.10.60">
    <property type="entry name" value="Homeodomain-like"/>
    <property type="match status" value="1"/>
</dbReference>
<dbReference type="KEGG" id="sle:sle_59720"/>
<dbReference type="InterPro" id="IPR009057">
    <property type="entry name" value="Homeodomain-like_sf"/>
</dbReference>
<dbReference type="InterPro" id="IPR023772">
    <property type="entry name" value="DNA-bd_HTH_TetR-type_CS"/>
</dbReference>
<keyword evidence="1" id="KW-0805">Transcription regulation</keyword>
<dbReference type="Pfam" id="PF00440">
    <property type="entry name" value="TetR_N"/>
    <property type="match status" value="1"/>
</dbReference>
<dbReference type="SUPFAM" id="SSF46689">
    <property type="entry name" value="Homeodomain-like"/>
    <property type="match status" value="1"/>
</dbReference>
<dbReference type="EMBL" id="LN831790">
    <property type="protein sequence ID" value="CQR65428.1"/>
    <property type="molecule type" value="Genomic_DNA"/>
</dbReference>
<name>A0A0F7W3Y2_STRLW</name>
<evidence type="ECO:0000313" key="6">
    <source>
        <dbReference type="EMBL" id="CQR65428.1"/>
    </source>
</evidence>
<dbReference type="InterPro" id="IPR050109">
    <property type="entry name" value="HTH-type_TetR-like_transc_reg"/>
</dbReference>
<dbReference type="SUPFAM" id="SSF48498">
    <property type="entry name" value="Tetracyclin repressor-like, C-terminal domain"/>
    <property type="match status" value="1"/>
</dbReference>
<reference evidence="6 7" key="1">
    <citation type="submission" date="2015-02" db="EMBL/GenBank/DDBJ databases">
        <authorList>
            <person name="Gomez-Escribano P.J."/>
        </authorList>
    </citation>
    <scope>NUCLEOTIDE SEQUENCE [LARGE SCALE GENOMIC DNA]</scope>
    <source>
        <strain evidence="7">C34 (DSM 42122 / NRRL B-24963)</strain>
    </source>
</reference>
<dbReference type="Proteomes" id="UP000035016">
    <property type="component" value="Chromosome Chromosome"/>
</dbReference>
<sequence length="224" mass="24678">MVIDIDVNVNTLGRVARTHKAWAVRTARDRTEAPARARLLDAAEAVFTRLGYGPATVADITAEAEVSRAGFYVYFASKEEVFRVLAARVRDAFLAAQEVPGVDTDDVRAVAEASVGAFVAAYARHLPLLGLLEQQARTDPEVAELWREIRERPVHRHARYIRRLAAEGRARPLAEPLTLARAVGGMCVEFARRTAERPGIHQDAVRDVTALYLHLLGAGPAHRE</sequence>
<dbReference type="InterPro" id="IPR036271">
    <property type="entry name" value="Tet_transcr_reg_TetR-rel_C_sf"/>
</dbReference>
<evidence type="ECO:0000256" key="1">
    <source>
        <dbReference type="ARBA" id="ARBA00023015"/>
    </source>
</evidence>
<dbReference type="PRINTS" id="PR00455">
    <property type="entry name" value="HTHTETR"/>
</dbReference>
<evidence type="ECO:0000313" key="7">
    <source>
        <dbReference type="Proteomes" id="UP000035016"/>
    </source>
</evidence>
<evidence type="ECO:0000256" key="2">
    <source>
        <dbReference type="ARBA" id="ARBA00023125"/>
    </source>
</evidence>
<dbReference type="AlphaFoldDB" id="A0A0F7W3Y2"/>
<dbReference type="GO" id="GO:0003700">
    <property type="term" value="F:DNA-binding transcription factor activity"/>
    <property type="evidence" value="ECO:0007669"/>
    <property type="project" value="TreeGrafter"/>
</dbReference>
<organism evidence="6 7">
    <name type="scientific">Streptomyces leeuwenhoekii</name>
    <dbReference type="NCBI Taxonomy" id="1437453"/>
    <lineage>
        <taxon>Bacteria</taxon>
        <taxon>Bacillati</taxon>
        <taxon>Actinomycetota</taxon>
        <taxon>Actinomycetes</taxon>
        <taxon>Kitasatosporales</taxon>
        <taxon>Streptomycetaceae</taxon>
        <taxon>Streptomyces</taxon>
    </lineage>
</organism>
<accession>A0A0F7W3Y2</accession>
<dbReference type="PANTHER" id="PTHR30055">
    <property type="entry name" value="HTH-TYPE TRANSCRIPTIONAL REGULATOR RUTR"/>
    <property type="match status" value="1"/>
</dbReference>
<evidence type="ECO:0000259" key="5">
    <source>
        <dbReference type="PROSITE" id="PS50977"/>
    </source>
</evidence>
<dbReference type="PROSITE" id="PS01081">
    <property type="entry name" value="HTH_TETR_1"/>
    <property type="match status" value="1"/>
</dbReference>
<dbReference type="GO" id="GO:0000976">
    <property type="term" value="F:transcription cis-regulatory region binding"/>
    <property type="evidence" value="ECO:0007669"/>
    <property type="project" value="TreeGrafter"/>
</dbReference>
<gene>
    <name evidence="6" type="primary">sle_59720</name>
</gene>
<dbReference type="InterPro" id="IPR001647">
    <property type="entry name" value="HTH_TetR"/>
</dbReference>
<dbReference type="PROSITE" id="PS50977">
    <property type="entry name" value="HTH_TETR_2"/>
    <property type="match status" value="1"/>
</dbReference>